<feature type="region of interest" description="Disordered" evidence="1">
    <location>
        <begin position="20"/>
        <end position="42"/>
    </location>
</feature>
<comment type="caution">
    <text evidence="2">The sequence shown here is derived from an EMBL/GenBank/DDBJ whole genome shotgun (WGS) entry which is preliminary data.</text>
</comment>
<evidence type="ECO:0000256" key="1">
    <source>
        <dbReference type="SAM" id="MobiDB-lite"/>
    </source>
</evidence>
<evidence type="ECO:0008006" key="3">
    <source>
        <dbReference type="Google" id="ProtNLM"/>
    </source>
</evidence>
<reference evidence="2" key="1">
    <citation type="journal article" date="2015" name="Nature">
        <title>Complex archaea that bridge the gap between prokaryotes and eukaryotes.</title>
        <authorList>
            <person name="Spang A."/>
            <person name="Saw J.H."/>
            <person name="Jorgensen S.L."/>
            <person name="Zaremba-Niedzwiedzka K."/>
            <person name="Martijn J."/>
            <person name="Lind A.E."/>
            <person name="van Eijk R."/>
            <person name="Schleper C."/>
            <person name="Guy L."/>
            <person name="Ettema T.J."/>
        </authorList>
    </citation>
    <scope>NUCLEOTIDE SEQUENCE</scope>
</reference>
<evidence type="ECO:0000313" key="2">
    <source>
        <dbReference type="EMBL" id="KKN47129.1"/>
    </source>
</evidence>
<name>A0A0F9QXC1_9ZZZZ</name>
<dbReference type="AlphaFoldDB" id="A0A0F9QXC1"/>
<gene>
    <name evidence="2" type="ORF">LCGC14_0665960</name>
</gene>
<organism evidence="2">
    <name type="scientific">marine sediment metagenome</name>
    <dbReference type="NCBI Taxonomy" id="412755"/>
    <lineage>
        <taxon>unclassified sequences</taxon>
        <taxon>metagenomes</taxon>
        <taxon>ecological metagenomes</taxon>
    </lineage>
</organism>
<dbReference type="SUPFAM" id="SSF160574">
    <property type="entry name" value="BT0923-like"/>
    <property type="match status" value="1"/>
</dbReference>
<sequence length="112" mass="12379">MKNLALTAVFALATMTAFAQETETMEETPQQEQSAMEDTGDTTMDTVQEGFTEVSMDEVPEPITNAVKENYPNATLDKVHVNEQMQYKLEATMEDGSNATMMMDAEGNAIEK</sequence>
<accession>A0A0F9QXC1</accession>
<dbReference type="EMBL" id="LAZR01001293">
    <property type="protein sequence ID" value="KKN47129.1"/>
    <property type="molecule type" value="Genomic_DNA"/>
</dbReference>
<protein>
    <recommendedName>
        <fullName evidence="3">PepSY domain-containing protein</fullName>
    </recommendedName>
</protein>
<proteinExistence type="predicted"/>